<dbReference type="EMBL" id="RZNB01000003">
    <property type="protein sequence ID" value="RWZ50931.1"/>
    <property type="molecule type" value="Genomic_DNA"/>
</dbReference>
<reference evidence="3 4" key="1">
    <citation type="submission" date="2018-12" db="EMBL/GenBank/DDBJ databases">
        <authorList>
            <person name="Li F."/>
        </authorList>
    </citation>
    <scope>NUCLEOTIDE SEQUENCE [LARGE SCALE GENOMIC DNA]</scope>
    <source>
        <strain evidence="3 4">11W25H-1</strain>
    </source>
</reference>
<dbReference type="Pfam" id="PF00239">
    <property type="entry name" value="Resolvase"/>
    <property type="match status" value="1"/>
</dbReference>
<dbReference type="SUPFAM" id="SSF53041">
    <property type="entry name" value="Resolvase-like"/>
    <property type="match status" value="1"/>
</dbReference>
<name>A0A3S3Z884_9MICO</name>
<feature type="domain" description="Resolvase/invertase-type recombinase catalytic" evidence="2">
    <location>
        <begin position="115"/>
        <end position="230"/>
    </location>
</feature>
<feature type="region of interest" description="Disordered" evidence="1">
    <location>
        <begin position="1"/>
        <end position="40"/>
    </location>
</feature>
<accession>A0A3S3Z884</accession>
<dbReference type="GO" id="GO:0000150">
    <property type="term" value="F:DNA strand exchange activity"/>
    <property type="evidence" value="ECO:0007669"/>
    <property type="project" value="InterPro"/>
</dbReference>
<dbReference type="PROSITE" id="PS51736">
    <property type="entry name" value="RECOMBINASES_3"/>
    <property type="match status" value="1"/>
</dbReference>
<dbReference type="AlphaFoldDB" id="A0A3S3Z884"/>
<organism evidence="3 4">
    <name type="scientific">Labedella phragmitis</name>
    <dbReference type="NCBI Taxonomy" id="2498849"/>
    <lineage>
        <taxon>Bacteria</taxon>
        <taxon>Bacillati</taxon>
        <taxon>Actinomycetota</taxon>
        <taxon>Actinomycetes</taxon>
        <taxon>Micrococcales</taxon>
        <taxon>Microbacteriaceae</taxon>
        <taxon>Labedella</taxon>
    </lineage>
</organism>
<dbReference type="InterPro" id="IPR036162">
    <property type="entry name" value="Resolvase-like_N_sf"/>
</dbReference>
<dbReference type="SMART" id="SM00857">
    <property type="entry name" value="Resolvase"/>
    <property type="match status" value="1"/>
</dbReference>
<keyword evidence="4" id="KW-1185">Reference proteome</keyword>
<sequence>MPPRAARVPSRRMGRGPQCVRRRPCAPGRTSLPGVPPRPHGAGCCGERVRHAPRPRRCGNPERERSAWRQRIGVRVPSSGALHICPQGTDAPQPDTVRSAYARDAATTIRGGSLAVIGYARAVGSVTSLDEQVARLEEAGVDRVFVDRLRAGREGYPALGECIGNLGIGDILTVTAIERLPRGIPALVEVMRRVRARGAHFRELSGRYDTTTTGGAAFFRWIEQIGERLE</sequence>
<dbReference type="Gene3D" id="3.40.50.1390">
    <property type="entry name" value="Resolvase, N-terminal catalytic domain"/>
    <property type="match status" value="1"/>
</dbReference>
<evidence type="ECO:0000313" key="3">
    <source>
        <dbReference type="EMBL" id="RWZ50931.1"/>
    </source>
</evidence>
<dbReference type="OrthoDB" id="128993at2"/>
<feature type="compositionally biased region" description="Basic residues" evidence="1">
    <location>
        <begin position="9"/>
        <end position="24"/>
    </location>
</feature>
<dbReference type="GO" id="GO:0003677">
    <property type="term" value="F:DNA binding"/>
    <property type="evidence" value="ECO:0007669"/>
    <property type="project" value="InterPro"/>
</dbReference>
<comment type="caution">
    <text evidence="3">The sequence shown here is derived from an EMBL/GenBank/DDBJ whole genome shotgun (WGS) entry which is preliminary data.</text>
</comment>
<gene>
    <name evidence="3" type="ORF">ELQ90_08890</name>
</gene>
<evidence type="ECO:0000259" key="2">
    <source>
        <dbReference type="PROSITE" id="PS51736"/>
    </source>
</evidence>
<dbReference type="Proteomes" id="UP000288547">
    <property type="component" value="Unassembled WGS sequence"/>
</dbReference>
<dbReference type="InterPro" id="IPR006119">
    <property type="entry name" value="Resolv_N"/>
</dbReference>
<evidence type="ECO:0000256" key="1">
    <source>
        <dbReference type="SAM" id="MobiDB-lite"/>
    </source>
</evidence>
<proteinExistence type="predicted"/>
<evidence type="ECO:0000313" key="4">
    <source>
        <dbReference type="Proteomes" id="UP000288547"/>
    </source>
</evidence>
<protein>
    <recommendedName>
        <fullName evidence="2">Resolvase/invertase-type recombinase catalytic domain-containing protein</fullName>
    </recommendedName>
</protein>